<feature type="region of interest" description="Disordered" evidence="1">
    <location>
        <begin position="49"/>
        <end position="78"/>
    </location>
</feature>
<proteinExistence type="predicted"/>
<gene>
    <name evidence="2" type="ORF">ElyMa_005000400</name>
</gene>
<reference evidence="2 3" key="1">
    <citation type="journal article" date="2021" name="Elife">
        <title>Chloroplast acquisition without the gene transfer in kleptoplastic sea slugs, Plakobranchus ocellatus.</title>
        <authorList>
            <person name="Maeda T."/>
            <person name="Takahashi S."/>
            <person name="Yoshida T."/>
            <person name="Shimamura S."/>
            <person name="Takaki Y."/>
            <person name="Nagai Y."/>
            <person name="Toyoda A."/>
            <person name="Suzuki Y."/>
            <person name="Arimoto A."/>
            <person name="Ishii H."/>
            <person name="Satoh N."/>
            <person name="Nishiyama T."/>
            <person name="Hasebe M."/>
            <person name="Maruyama T."/>
            <person name="Minagawa J."/>
            <person name="Obokata J."/>
            <person name="Shigenobu S."/>
        </authorList>
    </citation>
    <scope>NUCLEOTIDE SEQUENCE [LARGE SCALE GENOMIC DNA]</scope>
</reference>
<protein>
    <submittedName>
        <fullName evidence="2">Uncharacterized protein</fullName>
    </submittedName>
</protein>
<keyword evidence="3" id="KW-1185">Reference proteome</keyword>
<name>A0AAV4J799_9GAST</name>
<evidence type="ECO:0000256" key="1">
    <source>
        <dbReference type="SAM" id="MobiDB-lite"/>
    </source>
</evidence>
<sequence length="78" mass="8795">MSFCRPRRTQNRVGFDTVCQCQGLRHPAAGQVETEKSLDKLLCRGNYNMSGWDSNPQPPHRKSDAKSTELPCSTKKLT</sequence>
<dbReference type="AlphaFoldDB" id="A0AAV4J799"/>
<accession>A0AAV4J799</accession>
<dbReference type="EMBL" id="BMAT01009998">
    <property type="protein sequence ID" value="GFS18175.1"/>
    <property type="molecule type" value="Genomic_DNA"/>
</dbReference>
<organism evidence="2 3">
    <name type="scientific">Elysia marginata</name>
    <dbReference type="NCBI Taxonomy" id="1093978"/>
    <lineage>
        <taxon>Eukaryota</taxon>
        <taxon>Metazoa</taxon>
        <taxon>Spiralia</taxon>
        <taxon>Lophotrochozoa</taxon>
        <taxon>Mollusca</taxon>
        <taxon>Gastropoda</taxon>
        <taxon>Heterobranchia</taxon>
        <taxon>Euthyneura</taxon>
        <taxon>Panpulmonata</taxon>
        <taxon>Sacoglossa</taxon>
        <taxon>Placobranchoidea</taxon>
        <taxon>Plakobranchidae</taxon>
        <taxon>Elysia</taxon>
    </lineage>
</organism>
<evidence type="ECO:0000313" key="2">
    <source>
        <dbReference type="EMBL" id="GFS18175.1"/>
    </source>
</evidence>
<evidence type="ECO:0000313" key="3">
    <source>
        <dbReference type="Proteomes" id="UP000762676"/>
    </source>
</evidence>
<dbReference type="Proteomes" id="UP000762676">
    <property type="component" value="Unassembled WGS sequence"/>
</dbReference>
<comment type="caution">
    <text evidence="2">The sequence shown here is derived from an EMBL/GenBank/DDBJ whole genome shotgun (WGS) entry which is preliminary data.</text>
</comment>